<evidence type="ECO:0000256" key="7">
    <source>
        <dbReference type="SAM" id="Phobius"/>
    </source>
</evidence>
<keyword evidence="4 7" id="KW-0812">Transmembrane</keyword>
<evidence type="ECO:0000256" key="4">
    <source>
        <dbReference type="ARBA" id="ARBA00022692"/>
    </source>
</evidence>
<evidence type="ECO:0000256" key="6">
    <source>
        <dbReference type="ARBA" id="ARBA00023136"/>
    </source>
</evidence>
<evidence type="ECO:0000256" key="2">
    <source>
        <dbReference type="ARBA" id="ARBA00008570"/>
    </source>
</evidence>
<feature type="transmembrane region" description="Helical" evidence="7">
    <location>
        <begin position="147"/>
        <end position="165"/>
    </location>
</feature>
<organism evidence="8 9">
    <name type="scientific">Priestia megaterium</name>
    <name type="common">Bacillus megaterium</name>
    <dbReference type="NCBI Taxonomy" id="1404"/>
    <lineage>
        <taxon>Bacteria</taxon>
        <taxon>Bacillati</taxon>
        <taxon>Bacillota</taxon>
        <taxon>Bacilli</taxon>
        <taxon>Bacillales</taxon>
        <taxon>Bacillaceae</taxon>
        <taxon>Priestia</taxon>
    </lineage>
</organism>
<dbReference type="Pfam" id="PF10661">
    <property type="entry name" value="EssA"/>
    <property type="match status" value="1"/>
</dbReference>
<proteinExistence type="inferred from homology"/>
<evidence type="ECO:0000313" key="8">
    <source>
        <dbReference type="EMBL" id="QIZ06191.1"/>
    </source>
</evidence>
<dbReference type="NCBIfam" id="TIGR03927">
    <property type="entry name" value="T7SS_EssA_Firm"/>
    <property type="match status" value="1"/>
</dbReference>
<evidence type="ECO:0000313" key="9">
    <source>
        <dbReference type="Proteomes" id="UP000501868"/>
    </source>
</evidence>
<comment type="subcellular location">
    <subcellularLocation>
        <location evidence="1">Cell membrane</location>
        <topology evidence="1">Single-pass membrane protein</topology>
    </subcellularLocation>
</comment>
<accession>A0A6H1NYP1</accession>
<dbReference type="EMBL" id="CP051128">
    <property type="protein sequence ID" value="QIZ06191.1"/>
    <property type="molecule type" value="Genomic_DNA"/>
</dbReference>
<dbReference type="AlphaFoldDB" id="A0A6H1NYP1"/>
<comment type="similarity">
    <text evidence="2">Belongs to the EssA family.</text>
</comment>
<dbReference type="InterPro" id="IPR018920">
    <property type="entry name" value="EssA/YueC"/>
</dbReference>
<dbReference type="Proteomes" id="UP000501868">
    <property type="component" value="Chromosome"/>
</dbReference>
<name>A0A6H1NYP1_PRIMG</name>
<keyword evidence="5 7" id="KW-1133">Transmembrane helix</keyword>
<dbReference type="InterPro" id="IPR034026">
    <property type="entry name" value="EssA"/>
</dbReference>
<keyword evidence="6 7" id="KW-0472">Membrane</keyword>
<keyword evidence="3" id="KW-1003">Cell membrane</keyword>
<gene>
    <name evidence="8" type="primary">essA</name>
    <name evidence="8" type="ORF">HFZ78_05180</name>
</gene>
<reference evidence="8 9" key="2">
    <citation type="submission" date="2020-04" db="EMBL/GenBank/DDBJ databases">
        <authorList>
            <person name="Fomenkov A."/>
            <person name="Anton B.P."/>
            <person name="Roberts R.J."/>
        </authorList>
    </citation>
    <scope>NUCLEOTIDE SEQUENCE [LARGE SCALE GENOMIC DNA]</scope>
    <source>
        <strain evidence="8 9">S2</strain>
    </source>
</reference>
<protein>
    <submittedName>
        <fullName evidence="8">Type VII secretion protein EssA</fullName>
    </submittedName>
</protein>
<evidence type="ECO:0000256" key="1">
    <source>
        <dbReference type="ARBA" id="ARBA00004162"/>
    </source>
</evidence>
<reference evidence="8 9" key="1">
    <citation type="submission" date="2020-04" db="EMBL/GenBank/DDBJ databases">
        <title>Genome-Wide Identification of 5-Methylcytosine Sites in Bacterial Genomes By High-Throughput Sequencing of MspJI Restriction Fragments.</title>
        <authorList>
            <person name="Wu V."/>
        </authorList>
    </citation>
    <scope>NUCLEOTIDE SEQUENCE [LARGE SCALE GENOMIC DNA]</scope>
    <source>
        <strain evidence="8 9">S2</strain>
    </source>
</reference>
<dbReference type="GO" id="GO:0005886">
    <property type="term" value="C:plasma membrane"/>
    <property type="evidence" value="ECO:0007669"/>
    <property type="project" value="UniProtKB-SubCell"/>
</dbReference>
<evidence type="ECO:0000256" key="5">
    <source>
        <dbReference type="ARBA" id="ARBA00022989"/>
    </source>
</evidence>
<evidence type="ECO:0000256" key="3">
    <source>
        <dbReference type="ARBA" id="ARBA00022475"/>
    </source>
</evidence>
<sequence length="170" mass="19059">MKELVKLCSVITVFTGFLFMFSLQPLADETLDHSGKIRLQTDRIGQDGVERENLETQDYQETELEKLAPNLFKEQTQAALKTKQIEMEQSTSDLQQGLFVSPSKPDITLKHTEKVLFSSNYTVQYTAVPSENEPEDQQGGILNTKTITTFLGMVVIGCGGIFTMMRKTLG</sequence>